<comment type="pathway">
    <text evidence="3">Protein modification; protein ubiquitination.</text>
</comment>
<dbReference type="InterPro" id="IPR021319">
    <property type="entry name" value="DUF2921"/>
</dbReference>
<dbReference type="InParanoid" id="A0A507AL84"/>
<keyword evidence="6 21" id="KW-0812">Transmembrane</keyword>
<protein>
    <recommendedName>
        <fullName evidence="16">DSC E3 ubiquitin ligase complex subunit A</fullName>
        <ecNumber evidence="4">2.3.2.27</ecNumber>
    </recommendedName>
    <alternativeName>
        <fullName evidence="17">Defective for SREBP cleavage protein A</fullName>
    </alternativeName>
    <alternativeName>
        <fullName evidence="18">RING-type E3 ubiquitin transferase dscA</fullName>
    </alternativeName>
</protein>
<dbReference type="GeneID" id="41976118"/>
<evidence type="ECO:0000256" key="11">
    <source>
        <dbReference type="ARBA" id="ARBA00022833"/>
    </source>
</evidence>
<evidence type="ECO:0000256" key="13">
    <source>
        <dbReference type="ARBA" id="ARBA00023136"/>
    </source>
</evidence>
<keyword evidence="13 21" id="KW-0472">Membrane</keyword>
<dbReference type="GO" id="GO:0012505">
    <property type="term" value="C:endomembrane system"/>
    <property type="evidence" value="ECO:0007669"/>
    <property type="project" value="UniProtKB-SubCell"/>
</dbReference>
<comment type="function">
    <text evidence="14">Catalytic component of the DSC E3 ubiquitin ligase complex which is required for the srbA transcriptional activator proteolytic cleavage to release the soluble transcription factor from the membrane in low oxygen or sterol conditions. Required for growth during hypoxia and triazole drug susceptibility, as well as for virulence in a murine model of invasive pulmonary aspergillosis (IPA).</text>
</comment>
<evidence type="ECO:0000256" key="12">
    <source>
        <dbReference type="ARBA" id="ARBA00022989"/>
    </source>
</evidence>
<accession>A0A507AL84</accession>
<evidence type="ECO:0000313" key="24">
    <source>
        <dbReference type="EMBL" id="TPX10452.1"/>
    </source>
</evidence>
<dbReference type="PANTHER" id="PTHR22763">
    <property type="entry name" value="RING ZINC FINGER PROTEIN"/>
    <property type="match status" value="1"/>
</dbReference>
<feature type="transmembrane region" description="Helical" evidence="21">
    <location>
        <begin position="647"/>
        <end position="665"/>
    </location>
</feature>
<evidence type="ECO:0000256" key="22">
    <source>
        <dbReference type="SAM" id="SignalP"/>
    </source>
</evidence>
<dbReference type="AlphaFoldDB" id="A0A507AL84"/>
<feature type="transmembrane region" description="Helical" evidence="21">
    <location>
        <begin position="415"/>
        <end position="435"/>
    </location>
</feature>
<evidence type="ECO:0000256" key="18">
    <source>
        <dbReference type="ARBA" id="ARBA00082128"/>
    </source>
</evidence>
<reference evidence="24 25" key="1">
    <citation type="submission" date="2019-06" db="EMBL/GenBank/DDBJ databases">
        <title>Draft genome sequence of the filamentous fungus Phialemoniopsis curvata isolated from diesel fuel.</title>
        <authorList>
            <person name="Varaljay V.A."/>
            <person name="Lyon W.J."/>
            <person name="Crouch A.L."/>
            <person name="Drake C.E."/>
            <person name="Hollomon J.M."/>
            <person name="Nadeau L.J."/>
            <person name="Nunn H.S."/>
            <person name="Stevenson B.S."/>
            <person name="Bojanowski C.L."/>
            <person name="Crookes-Goodson W.J."/>
        </authorList>
    </citation>
    <scope>NUCLEOTIDE SEQUENCE [LARGE SCALE GENOMIC DNA]</scope>
    <source>
        <strain evidence="24 25">D216</strain>
    </source>
</reference>
<evidence type="ECO:0000256" key="7">
    <source>
        <dbReference type="ARBA" id="ARBA00022723"/>
    </source>
</evidence>
<dbReference type="RefSeq" id="XP_030992163.1">
    <property type="nucleotide sequence ID" value="XM_031143551.1"/>
</dbReference>
<dbReference type="PROSITE" id="PS50089">
    <property type="entry name" value="ZF_RING_2"/>
    <property type="match status" value="1"/>
</dbReference>
<dbReference type="Pfam" id="PF11145">
    <property type="entry name" value="DUF2921"/>
    <property type="match status" value="1"/>
</dbReference>
<feature type="transmembrane region" description="Helical" evidence="21">
    <location>
        <begin position="677"/>
        <end position="697"/>
    </location>
</feature>
<evidence type="ECO:0000256" key="5">
    <source>
        <dbReference type="ARBA" id="ARBA00022679"/>
    </source>
</evidence>
<dbReference type="EMBL" id="SKBQ01000058">
    <property type="protein sequence ID" value="TPX10452.1"/>
    <property type="molecule type" value="Genomic_DNA"/>
</dbReference>
<feature type="domain" description="RING-type" evidence="23">
    <location>
        <begin position="804"/>
        <end position="865"/>
    </location>
</feature>
<gene>
    <name evidence="24" type="ORF">E0L32_008671</name>
</gene>
<proteinExistence type="predicted"/>
<evidence type="ECO:0000256" key="4">
    <source>
        <dbReference type="ARBA" id="ARBA00012483"/>
    </source>
</evidence>
<dbReference type="Gene3D" id="3.30.40.10">
    <property type="entry name" value="Zinc/RING finger domain, C3HC4 (zinc finger)"/>
    <property type="match status" value="1"/>
</dbReference>
<keyword evidence="10" id="KW-0833">Ubl conjugation pathway</keyword>
<evidence type="ECO:0000313" key="25">
    <source>
        <dbReference type="Proteomes" id="UP000319257"/>
    </source>
</evidence>
<dbReference type="InterPro" id="IPR050731">
    <property type="entry name" value="HRD1_E3_ubiq-ligases"/>
</dbReference>
<dbReference type="GO" id="GO:0061630">
    <property type="term" value="F:ubiquitin protein ligase activity"/>
    <property type="evidence" value="ECO:0007669"/>
    <property type="project" value="UniProtKB-EC"/>
</dbReference>
<feature type="region of interest" description="Disordered" evidence="20">
    <location>
        <begin position="515"/>
        <end position="559"/>
    </location>
</feature>
<keyword evidence="5" id="KW-0808">Transferase</keyword>
<comment type="subcellular location">
    <subcellularLocation>
        <location evidence="2">Endomembrane system</location>
        <topology evidence="2">Multi-pass membrane protein</topology>
    </subcellularLocation>
</comment>
<feature type="transmembrane region" description="Helical" evidence="21">
    <location>
        <begin position="484"/>
        <end position="509"/>
    </location>
</feature>
<dbReference type="OrthoDB" id="9984778at2759"/>
<keyword evidence="25" id="KW-1185">Reference proteome</keyword>
<evidence type="ECO:0000256" key="10">
    <source>
        <dbReference type="ARBA" id="ARBA00022786"/>
    </source>
</evidence>
<evidence type="ECO:0000256" key="17">
    <source>
        <dbReference type="ARBA" id="ARBA00077885"/>
    </source>
</evidence>
<dbReference type="SMART" id="SM00184">
    <property type="entry name" value="RING"/>
    <property type="match status" value="1"/>
</dbReference>
<keyword evidence="12 21" id="KW-1133">Transmembrane helix</keyword>
<keyword evidence="7" id="KW-0479">Metal-binding</keyword>
<comment type="subunit">
    <text evidence="15">Component of the DSC E3 ubiquitin ligase complex composed of dscA, dscB, dscC and dscD.</text>
</comment>
<dbReference type="UniPathway" id="UPA00143"/>
<evidence type="ECO:0000256" key="21">
    <source>
        <dbReference type="SAM" id="Phobius"/>
    </source>
</evidence>
<evidence type="ECO:0000256" key="3">
    <source>
        <dbReference type="ARBA" id="ARBA00004906"/>
    </source>
</evidence>
<feature type="chain" id="PRO_5021250569" description="DSC E3 ubiquitin ligase complex subunit A" evidence="22">
    <location>
        <begin position="27"/>
        <end position="871"/>
    </location>
</feature>
<feature type="compositionally biased region" description="Low complexity" evidence="20">
    <location>
        <begin position="526"/>
        <end position="536"/>
    </location>
</feature>
<dbReference type="GO" id="GO:0044695">
    <property type="term" value="C:Dsc E3 ubiquitin ligase complex"/>
    <property type="evidence" value="ECO:0007669"/>
    <property type="project" value="TreeGrafter"/>
</dbReference>
<feature type="signal peptide" evidence="22">
    <location>
        <begin position="1"/>
        <end position="26"/>
    </location>
</feature>
<dbReference type="GO" id="GO:0043161">
    <property type="term" value="P:proteasome-mediated ubiquitin-dependent protein catabolic process"/>
    <property type="evidence" value="ECO:0007669"/>
    <property type="project" value="TreeGrafter"/>
</dbReference>
<feature type="compositionally biased region" description="Low complexity" evidence="20">
    <location>
        <begin position="108"/>
        <end position="118"/>
    </location>
</feature>
<dbReference type="FunCoup" id="A0A507AL84">
    <property type="interactions" value="50"/>
</dbReference>
<dbReference type="EC" id="2.3.2.27" evidence="4"/>
<dbReference type="PANTHER" id="PTHR22763:SF162">
    <property type="entry name" value="TRANSMEMBRANE E3 UBIQUITIN-PROTEIN LIGASE 1"/>
    <property type="match status" value="1"/>
</dbReference>
<feature type="region of interest" description="Disordered" evidence="20">
    <location>
        <begin position="105"/>
        <end position="129"/>
    </location>
</feature>
<dbReference type="Pfam" id="PF13639">
    <property type="entry name" value="zf-RING_2"/>
    <property type="match status" value="1"/>
</dbReference>
<dbReference type="GO" id="GO:0016567">
    <property type="term" value="P:protein ubiquitination"/>
    <property type="evidence" value="ECO:0007669"/>
    <property type="project" value="UniProtKB-UniPathway"/>
</dbReference>
<dbReference type="InterPro" id="IPR001841">
    <property type="entry name" value="Znf_RING"/>
</dbReference>
<feature type="compositionally biased region" description="Basic and acidic residues" evidence="20">
    <location>
        <begin position="515"/>
        <end position="525"/>
    </location>
</feature>
<dbReference type="STRING" id="1093900.A0A507AL84"/>
<dbReference type="InterPro" id="IPR013083">
    <property type="entry name" value="Znf_RING/FYVE/PHD"/>
</dbReference>
<dbReference type="FunFam" id="3.30.40.10:FF:000626">
    <property type="entry name" value="Transmembrane ubiquitin ligase 1"/>
    <property type="match status" value="1"/>
</dbReference>
<evidence type="ECO:0000256" key="9">
    <source>
        <dbReference type="ARBA" id="ARBA00022771"/>
    </source>
</evidence>
<comment type="caution">
    <text evidence="24">The sequence shown here is derived from an EMBL/GenBank/DDBJ whole genome shotgun (WGS) entry which is preliminary data.</text>
</comment>
<keyword evidence="8 22" id="KW-0732">Signal</keyword>
<evidence type="ECO:0000256" key="1">
    <source>
        <dbReference type="ARBA" id="ARBA00000900"/>
    </source>
</evidence>
<name>A0A507AL84_9PEZI</name>
<comment type="catalytic activity">
    <reaction evidence="1">
        <text>S-ubiquitinyl-[E2 ubiquitin-conjugating enzyme]-L-cysteine + [acceptor protein]-L-lysine = [E2 ubiquitin-conjugating enzyme]-L-cysteine + N(6)-ubiquitinyl-[acceptor protein]-L-lysine.</text>
        <dbReference type="EC" id="2.3.2.27"/>
    </reaction>
</comment>
<evidence type="ECO:0000256" key="15">
    <source>
        <dbReference type="ARBA" id="ARBA00063126"/>
    </source>
</evidence>
<feature type="transmembrane region" description="Helical" evidence="21">
    <location>
        <begin position="623"/>
        <end position="641"/>
    </location>
</feature>
<dbReference type="GO" id="GO:0008270">
    <property type="term" value="F:zinc ion binding"/>
    <property type="evidence" value="ECO:0007669"/>
    <property type="project" value="UniProtKB-KW"/>
</dbReference>
<evidence type="ECO:0000256" key="20">
    <source>
        <dbReference type="SAM" id="MobiDB-lite"/>
    </source>
</evidence>
<feature type="transmembrane region" description="Helical" evidence="21">
    <location>
        <begin position="456"/>
        <end position="478"/>
    </location>
</feature>
<organism evidence="24 25">
    <name type="scientific">Thyridium curvatum</name>
    <dbReference type="NCBI Taxonomy" id="1093900"/>
    <lineage>
        <taxon>Eukaryota</taxon>
        <taxon>Fungi</taxon>
        <taxon>Dikarya</taxon>
        <taxon>Ascomycota</taxon>
        <taxon>Pezizomycotina</taxon>
        <taxon>Sordariomycetes</taxon>
        <taxon>Sordariomycetidae</taxon>
        <taxon>Thyridiales</taxon>
        <taxon>Thyridiaceae</taxon>
        <taxon>Thyridium</taxon>
    </lineage>
</organism>
<evidence type="ECO:0000256" key="16">
    <source>
        <dbReference type="ARBA" id="ARBA00071072"/>
    </source>
</evidence>
<evidence type="ECO:0000256" key="2">
    <source>
        <dbReference type="ARBA" id="ARBA00004127"/>
    </source>
</evidence>
<dbReference type="SUPFAM" id="SSF57850">
    <property type="entry name" value="RING/U-box"/>
    <property type="match status" value="1"/>
</dbReference>
<evidence type="ECO:0000256" key="8">
    <source>
        <dbReference type="ARBA" id="ARBA00022729"/>
    </source>
</evidence>
<evidence type="ECO:0000256" key="14">
    <source>
        <dbReference type="ARBA" id="ARBA00056116"/>
    </source>
</evidence>
<evidence type="ECO:0000256" key="6">
    <source>
        <dbReference type="ARBA" id="ARBA00022692"/>
    </source>
</evidence>
<evidence type="ECO:0000259" key="23">
    <source>
        <dbReference type="PROSITE" id="PS50089"/>
    </source>
</evidence>
<evidence type="ECO:0000256" key="19">
    <source>
        <dbReference type="PROSITE-ProRule" id="PRU00175"/>
    </source>
</evidence>
<keyword evidence="9 19" id="KW-0863">Zinc-finger</keyword>
<keyword evidence="11" id="KW-0862">Zinc</keyword>
<dbReference type="Proteomes" id="UP000319257">
    <property type="component" value="Unassembled WGS sequence"/>
</dbReference>
<sequence length="871" mass="96259">MPQPNDNARVIFLIVLILWLNAGNDASPGLITAPSLIAQRLARQRAAHGVMNSTRWGDFAPRQADDPDGTAARHLNMTGFRAGDGYAWEDLGRFRDRCVEWSRNANPGRQRQQQQQQEGGEGRDLWDTGEAEPTWQNATGVVSGEWVRRPGSVARQAASYNLTEITPDVSWMGMHAEFGRNITGSEGRVLLRIDDKENTVEYEQVLMEGYPRGGGLVREIAASVTMEDVVGTGTTHEMRLHGVHWPKQGVMLLTTTSEKFAGIFGLPHLTPGPDFFQSSQKVLNQTLDEVLRKKERLRFIDPSNPWSTNPDGPQDNWNPSPHCEYLIYLQVHPLNPTKMYRPPPGLGSNDRLAQIVKGMEDELRFPTGAPIGNVPELQMSAVIWSPDCSYFMESKGPPHYAPADGQHLVGKKEEVFLHSVKTWLLGFAAIIFGQVQLMKNQMRETCTPSTLGRASFITISMMVLADGITFAASSFWTLSASTTFLPSLVVTFAAFLAMTIGGSFLGEIYRTHAPERRNRENRERQQQAATAAASAQPTPPPNPPVTSDSLPRPVTAPPVRDVSATPIIVPSDQDIDAEIAENTAAGAAAVPTPAATATITAAATATTARTDPITPFSTIAGRFVLLGIFLFFLSLAATTWWASVRSAYSNTIAFIYFSLWVPQIIRNVQRNSRRAFSWRFMIGQSILRALPFAYFYLRRDNIIFALPDWRSFAVLAGWLWIQLWVLAFQDALGPRYGLPKGWLPEAWDYHPVLREDNVEAGGLPIGLVSTSLPGSPVLERVRSKSEGEGSGKDKRRPHTRTIDCAICCEILEVPVVRAGEEDPAGGGVAGVLARRQYMVTPCRHIFHSACLEGWLRFRLQCPICREGLPPL</sequence>